<feature type="compositionally biased region" description="Basic residues" evidence="1">
    <location>
        <begin position="241"/>
        <end position="252"/>
    </location>
</feature>
<dbReference type="EMBL" id="KV918783">
    <property type="protein sequence ID" value="OSX79948.1"/>
    <property type="molecule type" value="Genomic_DNA"/>
</dbReference>
<gene>
    <name evidence="2" type="ORF">BU14_0066s0001</name>
</gene>
<accession>A0A1X6PGM7</accession>
<keyword evidence="3" id="KW-1185">Reference proteome</keyword>
<organism evidence="2 3">
    <name type="scientific">Porphyra umbilicalis</name>
    <name type="common">Purple laver</name>
    <name type="synonym">Red alga</name>
    <dbReference type="NCBI Taxonomy" id="2786"/>
    <lineage>
        <taxon>Eukaryota</taxon>
        <taxon>Rhodophyta</taxon>
        <taxon>Bangiophyceae</taxon>
        <taxon>Bangiales</taxon>
        <taxon>Bangiaceae</taxon>
        <taxon>Porphyra</taxon>
    </lineage>
</organism>
<proteinExistence type="predicted"/>
<name>A0A1X6PGM7_PORUM</name>
<feature type="compositionally biased region" description="Basic residues" evidence="1">
    <location>
        <begin position="130"/>
        <end position="158"/>
    </location>
</feature>
<sequence>MAGRCPSTRCCLKTRRTSALCCHPGTRSAPPTTLTWRCWRAPNCPTASPLCTTCAISGPSLACQAPATTPPAACTSLGGAPRRATRRCCRRARRPTSRMAGGCGRSGRGPTAPCRSAGPPRASAPTCRRLSCRRASSRRRRFGSTATRRRRRRRRRPTPTRTSSSSKCRPRRRSCGTPWPWPACRCRRPTRRRSVWPSAGHKCGRWRAQTCRSACRPPSRCRRLSASPTSPARSRTCGRMGARRKRLRPPLT</sequence>
<protein>
    <submittedName>
        <fullName evidence="2">Uncharacterized protein</fullName>
    </submittedName>
</protein>
<feature type="region of interest" description="Disordered" evidence="1">
    <location>
        <begin position="222"/>
        <end position="252"/>
    </location>
</feature>
<reference evidence="2 3" key="1">
    <citation type="submission" date="2017-03" db="EMBL/GenBank/DDBJ databases">
        <title>WGS assembly of Porphyra umbilicalis.</title>
        <authorList>
            <person name="Brawley S.H."/>
            <person name="Blouin N.A."/>
            <person name="Ficko-Blean E."/>
            <person name="Wheeler G.L."/>
            <person name="Lohr M."/>
            <person name="Goodson H.V."/>
            <person name="Jenkins J.W."/>
            <person name="Blaby-Haas C.E."/>
            <person name="Helliwell K.E."/>
            <person name="Chan C."/>
            <person name="Marriage T."/>
            <person name="Bhattacharya D."/>
            <person name="Klein A.S."/>
            <person name="Badis Y."/>
            <person name="Brodie J."/>
            <person name="Cao Y."/>
            <person name="Collen J."/>
            <person name="Dittami S.M."/>
            <person name="Gachon C.M."/>
            <person name="Green B.R."/>
            <person name="Karpowicz S."/>
            <person name="Kim J.W."/>
            <person name="Kudahl U."/>
            <person name="Lin S."/>
            <person name="Michel G."/>
            <person name="Mittag M."/>
            <person name="Olson B.J."/>
            <person name="Pangilinan J."/>
            <person name="Peng Y."/>
            <person name="Qiu H."/>
            <person name="Shu S."/>
            <person name="Singer J.T."/>
            <person name="Smith A.G."/>
            <person name="Sprecher B.N."/>
            <person name="Wagner V."/>
            <person name="Wang W."/>
            <person name="Wang Z.-Y."/>
            <person name="Yan J."/>
            <person name="Yarish C."/>
            <person name="Zoeuner-Riek S."/>
            <person name="Zhuang Y."/>
            <person name="Zou Y."/>
            <person name="Lindquist E.A."/>
            <person name="Grimwood J."/>
            <person name="Barry K."/>
            <person name="Rokhsar D.S."/>
            <person name="Schmutz J."/>
            <person name="Stiller J.W."/>
            <person name="Grossman A.R."/>
            <person name="Prochnik S.E."/>
        </authorList>
    </citation>
    <scope>NUCLEOTIDE SEQUENCE [LARGE SCALE GENOMIC DNA]</scope>
    <source>
        <strain evidence="2">4086291</strain>
    </source>
</reference>
<dbReference type="AlphaFoldDB" id="A0A1X6PGM7"/>
<evidence type="ECO:0000313" key="3">
    <source>
        <dbReference type="Proteomes" id="UP000218209"/>
    </source>
</evidence>
<evidence type="ECO:0000313" key="2">
    <source>
        <dbReference type="EMBL" id="OSX79948.1"/>
    </source>
</evidence>
<evidence type="ECO:0000256" key="1">
    <source>
        <dbReference type="SAM" id="MobiDB-lite"/>
    </source>
</evidence>
<feature type="region of interest" description="Disordered" evidence="1">
    <location>
        <begin position="92"/>
        <end position="175"/>
    </location>
</feature>
<dbReference type="Proteomes" id="UP000218209">
    <property type="component" value="Unassembled WGS sequence"/>
</dbReference>